<evidence type="ECO:0000256" key="2">
    <source>
        <dbReference type="SAM" id="Phobius"/>
    </source>
</evidence>
<proteinExistence type="predicted"/>
<organism evidence="3 4">
    <name type="scientific">Seminavis robusta</name>
    <dbReference type="NCBI Taxonomy" id="568900"/>
    <lineage>
        <taxon>Eukaryota</taxon>
        <taxon>Sar</taxon>
        <taxon>Stramenopiles</taxon>
        <taxon>Ochrophyta</taxon>
        <taxon>Bacillariophyta</taxon>
        <taxon>Bacillariophyceae</taxon>
        <taxon>Bacillariophycidae</taxon>
        <taxon>Naviculales</taxon>
        <taxon>Naviculaceae</taxon>
        <taxon>Seminavis</taxon>
    </lineage>
</organism>
<comment type="caution">
    <text evidence="3">The sequence shown here is derived from an EMBL/GenBank/DDBJ whole genome shotgun (WGS) entry which is preliminary data.</text>
</comment>
<keyword evidence="2" id="KW-0472">Membrane</keyword>
<name>A0A9N8H9T5_9STRA</name>
<dbReference type="InterPro" id="IPR053213">
    <property type="entry name" value="RLP29"/>
</dbReference>
<feature type="compositionally biased region" description="Polar residues" evidence="1">
    <location>
        <begin position="1"/>
        <end position="13"/>
    </location>
</feature>
<evidence type="ECO:0000313" key="3">
    <source>
        <dbReference type="EMBL" id="CAB9504610.1"/>
    </source>
</evidence>
<dbReference type="AlphaFoldDB" id="A0A9N8H9T5"/>
<evidence type="ECO:0000256" key="1">
    <source>
        <dbReference type="SAM" id="MobiDB-lite"/>
    </source>
</evidence>
<protein>
    <submittedName>
        <fullName evidence="3">Leucine Rich Repeat</fullName>
    </submittedName>
</protein>
<dbReference type="Pfam" id="PF00560">
    <property type="entry name" value="LRR_1"/>
    <property type="match status" value="3"/>
</dbReference>
<reference evidence="3" key="1">
    <citation type="submission" date="2020-06" db="EMBL/GenBank/DDBJ databases">
        <authorList>
            <consortium name="Plant Systems Biology data submission"/>
        </authorList>
    </citation>
    <scope>NUCLEOTIDE SEQUENCE</scope>
    <source>
        <strain evidence="3">D6</strain>
    </source>
</reference>
<keyword evidence="2" id="KW-1133">Transmembrane helix</keyword>
<dbReference type="PANTHER" id="PTHR48009">
    <property type="entry name" value="LEUCINE-RICH REPEAT (LRR) FAMILY PROTEIN"/>
    <property type="match status" value="1"/>
</dbReference>
<dbReference type="InterPro" id="IPR032675">
    <property type="entry name" value="LRR_dom_sf"/>
</dbReference>
<keyword evidence="4" id="KW-1185">Reference proteome</keyword>
<dbReference type="OrthoDB" id="41016at2759"/>
<feature type="transmembrane region" description="Helical" evidence="2">
    <location>
        <begin position="64"/>
        <end position="84"/>
    </location>
</feature>
<evidence type="ECO:0000313" key="4">
    <source>
        <dbReference type="Proteomes" id="UP001153069"/>
    </source>
</evidence>
<feature type="compositionally biased region" description="Basic and acidic residues" evidence="1">
    <location>
        <begin position="15"/>
        <end position="25"/>
    </location>
</feature>
<keyword evidence="2" id="KW-0812">Transmembrane</keyword>
<dbReference type="EMBL" id="CAICTM010000201">
    <property type="protein sequence ID" value="CAB9504610.1"/>
    <property type="molecule type" value="Genomic_DNA"/>
</dbReference>
<accession>A0A9N8H9T5</accession>
<dbReference type="SUPFAM" id="SSF52058">
    <property type="entry name" value="L domain-like"/>
    <property type="match status" value="1"/>
</dbReference>
<dbReference type="PANTHER" id="PTHR48009:SF16">
    <property type="entry name" value="LEUCINE-RICH REPEAT-CONTAINING N-TERMINAL PLANT-TYPE DOMAIN-CONTAINING PROTEIN"/>
    <property type="match status" value="1"/>
</dbReference>
<dbReference type="Proteomes" id="UP001153069">
    <property type="component" value="Unassembled WGS sequence"/>
</dbReference>
<sequence>MLPTTVPGSMESTEITDRGEKSDHMSTKELAVVAPVMEAEEPEIPQHIVSPDDKPAFQPNKNFPIFYVAAGVIIFVLVVTIGSICGTGHCGTGGGSEAMESATGREALRQDFELQITAGLRSVRFGLDDENSAYEKALDWIINADPQKLEPDADNLLQRFILALLYYQTTARKPWYSCNPPQGAQDDTCQFSLYVNHDVWGIRWLSGSPECQWGGVICESGVVTGIHLTANEMNSQLPAELGVLPKLTKLDFSHNELTGTIPSSLMLAELDLGANQFVGTIPAEIFNNPGLENLNLGNNTLTGTLPTEVGLASNLVQLVLGFNRLSGLLPNQLFGLSKMEWMFLESNQFTGTLSEAVGNLVNMQYLMIGHSSLDGPLPSELGLLKLLRELNIQNSFISGTIPEELFTGSSYLAGLDFGDCNLSGTISTSVGHLTKLNVLLLANNNFSGTIPEEVTALTGLYQFSVNGNQLSGSFPSALCSNVLPATGTRLAADCEPERDTGIAAMPCLCCTECCEASTGICSKV</sequence>
<feature type="region of interest" description="Disordered" evidence="1">
    <location>
        <begin position="1"/>
        <end position="25"/>
    </location>
</feature>
<gene>
    <name evidence="3" type="ORF">SEMRO_202_G085450.1</name>
</gene>
<dbReference type="Gene3D" id="3.80.10.10">
    <property type="entry name" value="Ribonuclease Inhibitor"/>
    <property type="match status" value="3"/>
</dbReference>
<dbReference type="InterPro" id="IPR001611">
    <property type="entry name" value="Leu-rich_rpt"/>
</dbReference>